<feature type="signal peptide" evidence="2">
    <location>
        <begin position="1"/>
        <end position="18"/>
    </location>
</feature>
<dbReference type="Gene3D" id="2.60.40.1190">
    <property type="match status" value="1"/>
</dbReference>
<evidence type="ECO:0000259" key="3">
    <source>
        <dbReference type="Pfam" id="PF09985"/>
    </source>
</evidence>
<dbReference type="InterPro" id="IPR019248">
    <property type="entry name" value="Glucodextran_C"/>
</dbReference>
<proteinExistence type="predicted"/>
<dbReference type="Proteomes" id="UP000234857">
    <property type="component" value="Unassembled WGS sequence"/>
</dbReference>
<dbReference type="EMBL" id="PKTG01000094">
    <property type="protein sequence ID" value="PLX17184.1"/>
    <property type="molecule type" value="Genomic_DNA"/>
</dbReference>
<dbReference type="SUPFAM" id="SSF49344">
    <property type="entry name" value="CBD9-like"/>
    <property type="match status" value="1"/>
</dbReference>
<sequence>MRKLYRVLILILSATLFTGCGMNPVEKSVSEAISRETIFFYQDNSDDGYGPGYYSYPNDHNKYRTNTYDLLSFSVEDAGEYVYMKFKFNEEIKRNNTLFGRWDQILIDVYIDKDQQPYSGEEKTLPGRDVEFNKNSLWESAVLISPLKSEEVKDFLDKRYEDLWTKLHYKMGDLIVPDFYIVSYDTITAKVPKRYLGTPRKWWGYQVVVMGFDGNLQTKDDLFTMEVRPTPGDRNFGGGSSYYGNPNVLDILDGSGKDSQKYILSNYEINPIRSKARFASLPMVYESKIEGKEKVDLEISKKAEEFLKREKKKDENNKKTEKNNITSSEKRDECVKQMRNILKAAKKYKKDNPDDTNITIFDLILSGYLADTPRCPEGGVYKVADDKKLKIQCIDLEGNLLHGMVE</sequence>
<evidence type="ECO:0000313" key="5">
    <source>
        <dbReference type="Proteomes" id="UP000234857"/>
    </source>
</evidence>
<dbReference type="PROSITE" id="PS51257">
    <property type="entry name" value="PROKAR_LIPOPROTEIN"/>
    <property type="match status" value="1"/>
</dbReference>
<accession>A0A2N5ZEW8</accession>
<evidence type="ECO:0000256" key="1">
    <source>
        <dbReference type="SAM" id="MobiDB-lite"/>
    </source>
</evidence>
<feature type="domain" description="Glucodextranase-like C-terminal" evidence="3">
    <location>
        <begin position="38"/>
        <end position="270"/>
    </location>
</feature>
<keyword evidence="2" id="KW-0732">Signal</keyword>
<gene>
    <name evidence="4" type="ORF">C0601_08130</name>
</gene>
<evidence type="ECO:0000313" key="4">
    <source>
        <dbReference type="EMBL" id="PLX17184.1"/>
    </source>
</evidence>
<organism evidence="4 5">
    <name type="scientific">Muiribacterium halophilum</name>
    <dbReference type="NCBI Taxonomy" id="2053465"/>
    <lineage>
        <taxon>Bacteria</taxon>
        <taxon>Candidatus Muiribacteriota</taxon>
        <taxon>Candidatus Muiribacteriia</taxon>
        <taxon>Candidatus Muiribacteriales</taxon>
        <taxon>Candidatus Muiribacteriaceae</taxon>
        <taxon>Candidatus Muiribacterium</taxon>
    </lineage>
</organism>
<name>A0A2N5ZEW8_MUIH1</name>
<comment type="caution">
    <text evidence="4">The sequence shown here is derived from an EMBL/GenBank/DDBJ whole genome shotgun (WGS) entry which is preliminary data.</text>
</comment>
<feature type="region of interest" description="Disordered" evidence="1">
    <location>
        <begin position="310"/>
        <end position="330"/>
    </location>
</feature>
<dbReference type="Pfam" id="PF09985">
    <property type="entry name" value="Glucodextran_C"/>
    <property type="match status" value="1"/>
</dbReference>
<evidence type="ECO:0000256" key="2">
    <source>
        <dbReference type="SAM" id="SignalP"/>
    </source>
</evidence>
<protein>
    <recommendedName>
        <fullName evidence="3">Glucodextranase-like C-terminal domain-containing protein</fullName>
    </recommendedName>
</protein>
<reference evidence="4 5" key="1">
    <citation type="submission" date="2017-11" db="EMBL/GenBank/DDBJ databases">
        <title>Genome-resolved metagenomics identifies genetic mobility, metabolic interactions, and unexpected diversity in perchlorate-reducing communities.</title>
        <authorList>
            <person name="Barnum T.P."/>
            <person name="Figueroa I.A."/>
            <person name="Carlstrom C.I."/>
            <person name="Lucas L.N."/>
            <person name="Engelbrektson A.L."/>
            <person name="Coates J.D."/>
        </authorList>
    </citation>
    <scope>NUCLEOTIDE SEQUENCE [LARGE SCALE GENOMIC DNA]</scope>
    <source>
        <strain evidence="4">BM706</strain>
    </source>
</reference>
<feature type="chain" id="PRO_5014646117" description="Glucodextranase-like C-terminal domain-containing protein" evidence="2">
    <location>
        <begin position="19"/>
        <end position="406"/>
    </location>
</feature>
<dbReference type="AlphaFoldDB" id="A0A2N5ZEW8"/>